<comment type="caution">
    <text evidence="1">The sequence shown here is derived from an EMBL/GenBank/DDBJ whole genome shotgun (WGS) entry which is preliminary data.</text>
</comment>
<evidence type="ECO:0000313" key="1">
    <source>
        <dbReference type="EMBL" id="KAK0432576.1"/>
    </source>
</evidence>
<reference evidence="1" key="1">
    <citation type="submission" date="2023-06" db="EMBL/GenBank/DDBJ databases">
        <authorList>
            <consortium name="Lawrence Berkeley National Laboratory"/>
            <person name="Ahrendt S."/>
            <person name="Sahu N."/>
            <person name="Indic B."/>
            <person name="Wong-Bajracharya J."/>
            <person name="Merenyi Z."/>
            <person name="Ke H.-M."/>
            <person name="Monk M."/>
            <person name="Kocsube S."/>
            <person name="Drula E."/>
            <person name="Lipzen A."/>
            <person name="Balint B."/>
            <person name="Henrissat B."/>
            <person name="Andreopoulos B."/>
            <person name="Martin F.M."/>
            <person name="Harder C.B."/>
            <person name="Rigling D."/>
            <person name="Ford K.L."/>
            <person name="Foster G.D."/>
            <person name="Pangilinan J."/>
            <person name="Papanicolaou A."/>
            <person name="Barry K."/>
            <person name="LaButti K."/>
            <person name="Viragh M."/>
            <person name="Koriabine M."/>
            <person name="Yan M."/>
            <person name="Riley R."/>
            <person name="Champramary S."/>
            <person name="Plett K.L."/>
            <person name="Tsai I.J."/>
            <person name="Slot J."/>
            <person name="Sipos G."/>
            <person name="Plett J."/>
            <person name="Nagy L.G."/>
            <person name="Grigoriev I.V."/>
        </authorList>
    </citation>
    <scope>NUCLEOTIDE SEQUENCE</scope>
    <source>
        <strain evidence="1">FPL87.14</strain>
    </source>
</reference>
<keyword evidence="2" id="KW-1185">Reference proteome</keyword>
<name>A0AA39IY10_9AGAR</name>
<dbReference type="Proteomes" id="UP001175226">
    <property type="component" value="Unassembled WGS sequence"/>
</dbReference>
<dbReference type="EMBL" id="JAUEPT010000092">
    <property type="protein sequence ID" value="KAK0432576.1"/>
    <property type="molecule type" value="Genomic_DNA"/>
</dbReference>
<accession>A0AA39IY10</accession>
<proteinExistence type="predicted"/>
<organism evidence="1 2">
    <name type="scientific">Armillaria borealis</name>
    <dbReference type="NCBI Taxonomy" id="47425"/>
    <lineage>
        <taxon>Eukaryota</taxon>
        <taxon>Fungi</taxon>
        <taxon>Dikarya</taxon>
        <taxon>Basidiomycota</taxon>
        <taxon>Agaricomycotina</taxon>
        <taxon>Agaricomycetes</taxon>
        <taxon>Agaricomycetidae</taxon>
        <taxon>Agaricales</taxon>
        <taxon>Marasmiineae</taxon>
        <taxon>Physalacriaceae</taxon>
        <taxon>Armillaria</taxon>
    </lineage>
</organism>
<evidence type="ECO:0000313" key="2">
    <source>
        <dbReference type="Proteomes" id="UP001175226"/>
    </source>
</evidence>
<gene>
    <name evidence="1" type="ORF">EV421DRAFT_1719432</name>
</gene>
<protein>
    <submittedName>
        <fullName evidence="1">Uncharacterized protein</fullName>
    </submittedName>
</protein>
<dbReference type="AlphaFoldDB" id="A0AA39IY10"/>
<sequence>MGSLIPSVSPYDLAVLCPSCPWPGVNLPEGWEKAPAELRFLYVLMLCIDTNFHLKNQMVSSYLRDLGLGIGWGYFVLKDPYDKFVLNHTSDEDVSAFIFTNLTDMLTSYLDQYMRGVCSAREARYEVFKRDEIHRSWCCVMCLGGISYQISKFAQGRKVREVACFGGNIADASVDRYAPMDYAFGSILSSFTELLLVIISYDIACQ</sequence>